<evidence type="ECO:0000313" key="3">
    <source>
        <dbReference type="EMBL" id="SHO56525.1"/>
    </source>
</evidence>
<dbReference type="Gene3D" id="3.40.50.300">
    <property type="entry name" value="P-loop containing nucleotide triphosphate hydrolases"/>
    <property type="match status" value="1"/>
</dbReference>
<gene>
    <name evidence="3" type="primary">minD_2</name>
    <name evidence="3" type="ORF">VQ7734_02294</name>
</gene>
<dbReference type="STRING" id="1117707.VQ7734_02294"/>
<accession>A0A1M7YV92</accession>
<dbReference type="PANTHER" id="PTHR43384:SF6">
    <property type="entry name" value="SEPTUM SITE-DETERMINING PROTEIN MIND HOMOLOG, CHLOROPLASTIC"/>
    <property type="match status" value="1"/>
</dbReference>
<protein>
    <submittedName>
        <fullName evidence="3">Septum site-determining protein MinD</fullName>
    </submittedName>
</protein>
<dbReference type="SUPFAM" id="SSF52540">
    <property type="entry name" value="P-loop containing nucleoside triphosphate hydrolases"/>
    <property type="match status" value="1"/>
</dbReference>
<dbReference type="RefSeq" id="WP_073582586.1">
    <property type="nucleotide sequence ID" value="NZ_AP024897.1"/>
</dbReference>
<proteinExistence type="predicted"/>
<dbReference type="EMBL" id="FRFG01000026">
    <property type="protein sequence ID" value="SHO56525.1"/>
    <property type="molecule type" value="Genomic_DNA"/>
</dbReference>
<name>A0A1M7YV92_9VIBR</name>
<dbReference type="GO" id="GO:0009898">
    <property type="term" value="C:cytoplasmic side of plasma membrane"/>
    <property type="evidence" value="ECO:0007669"/>
    <property type="project" value="TreeGrafter"/>
</dbReference>
<reference evidence="4" key="1">
    <citation type="submission" date="2016-12" db="EMBL/GenBank/DDBJ databases">
        <authorList>
            <person name="Rodrigo-Torres L."/>
            <person name="Arahal R.D."/>
            <person name="Lucena T."/>
        </authorList>
    </citation>
    <scope>NUCLEOTIDE SEQUENCE [LARGE SCALE GENOMIC DNA]</scope>
</reference>
<dbReference type="OrthoDB" id="6250531at2"/>
<dbReference type="GO" id="GO:0051782">
    <property type="term" value="P:negative regulation of cell division"/>
    <property type="evidence" value="ECO:0007669"/>
    <property type="project" value="TreeGrafter"/>
</dbReference>
<keyword evidence="2" id="KW-0067">ATP-binding</keyword>
<dbReference type="InterPro" id="IPR027417">
    <property type="entry name" value="P-loop_NTPase"/>
</dbReference>
<dbReference type="Proteomes" id="UP000184600">
    <property type="component" value="Unassembled WGS sequence"/>
</dbReference>
<dbReference type="AlphaFoldDB" id="A0A1M7YV92"/>
<evidence type="ECO:0000256" key="2">
    <source>
        <dbReference type="ARBA" id="ARBA00022840"/>
    </source>
</evidence>
<keyword evidence="1" id="KW-0547">Nucleotide-binding</keyword>
<dbReference type="GO" id="GO:0016887">
    <property type="term" value="F:ATP hydrolysis activity"/>
    <property type="evidence" value="ECO:0007669"/>
    <property type="project" value="TreeGrafter"/>
</dbReference>
<evidence type="ECO:0000313" key="4">
    <source>
        <dbReference type="Proteomes" id="UP000184600"/>
    </source>
</evidence>
<dbReference type="GO" id="GO:0005829">
    <property type="term" value="C:cytosol"/>
    <property type="evidence" value="ECO:0007669"/>
    <property type="project" value="TreeGrafter"/>
</dbReference>
<keyword evidence="4" id="KW-1185">Reference proteome</keyword>
<dbReference type="GO" id="GO:0005524">
    <property type="term" value="F:ATP binding"/>
    <property type="evidence" value="ECO:0007669"/>
    <property type="project" value="UniProtKB-KW"/>
</dbReference>
<sequence length="422" mass="47597">MLDILDSLNKFEKKSKDVISVSCVAFVQSDECHQLIENAFRFEGIPLPSFVANTDNEIRRHAREKKIDIALVELNQSACVTDDMQRISHLLPNDASVIVIGQEDAISTIRNLKAMGFYYLFWPVSKQELIDFVKNVRDNRVREQGLGKNRTAKRIAIWGCKGGVGASLLASEIAYSLSDKHQSKCLVVDHNYDDSNLDIFLKLEGFEKKMAVVEGFGAELDDTYAISMTRKVNDMLSLLSITSELHPEHEMKEYTRLLEGLLSEHYNFLIEDLSRGNQSQLDYSYLNRNADTVVIVLTPLVSAVRQAKKVITQLSGDERQPRHILVLNHLHQSRFSLLNRNEIEDYLGTKVDVEIPFDPKIVKHILDGDFLTKLRLDISAPLRQLTAMILGENAQSASAGLTGRLLNNGLMRKLVGRSIEDG</sequence>
<dbReference type="Gene3D" id="3.40.50.2300">
    <property type="match status" value="1"/>
</dbReference>
<dbReference type="PANTHER" id="PTHR43384">
    <property type="entry name" value="SEPTUM SITE-DETERMINING PROTEIN MIND HOMOLOG, CHLOROPLASTIC-RELATED"/>
    <property type="match status" value="1"/>
</dbReference>
<evidence type="ECO:0000256" key="1">
    <source>
        <dbReference type="ARBA" id="ARBA00022741"/>
    </source>
</evidence>
<organism evidence="3 4">
    <name type="scientific">Vibrio quintilis</name>
    <dbReference type="NCBI Taxonomy" id="1117707"/>
    <lineage>
        <taxon>Bacteria</taxon>
        <taxon>Pseudomonadati</taxon>
        <taxon>Pseudomonadota</taxon>
        <taxon>Gammaproteobacteria</taxon>
        <taxon>Vibrionales</taxon>
        <taxon>Vibrionaceae</taxon>
        <taxon>Vibrio</taxon>
    </lineage>
</organism>
<dbReference type="InterPro" id="IPR050625">
    <property type="entry name" value="ParA/MinD_ATPase"/>
</dbReference>